<dbReference type="PANTHER" id="PTHR43861">
    <property type="entry name" value="TRANS-ACONITATE 2-METHYLTRANSFERASE-RELATED"/>
    <property type="match status" value="1"/>
</dbReference>
<dbReference type="InterPro" id="IPR029063">
    <property type="entry name" value="SAM-dependent_MTases_sf"/>
</dbReference>
<dbReference type="Proteomes" id="UP000321532">
    <property type="component" value="Unassembled WGS sequence"/>
</dbReference>
<sequence length="243" mass="27339">MILIIIFLGCQVKPKPDNNKNTNQVSQHKNSVYTYKTPHPDGTGKVYLGREIAHVMSAAGGEWLERNTRQQEENVALAISKLNLTTNSVVADIGAGTGYYTFRIAPKVPQGKVYAVEVQDDFISALQTRKKELGLTNVEVIKGSNQSPNLPAASVDLAIMVDVYHELEFPQEMLQALYKAIKPNGKLLLLEYRAEDKSIPIRELHKMSVVQVNKELEAGNFKLFQREDFLPIQHFLLYEKVSK</sequence>
<evidence type="ECO:0000256" key="1">
    <source>
        <dbReference type="SAM" id="MobiDB-lite"/>
    </source>
</evidence>
<dbReference type="AlphaFoldDB" id="A0A512B603"/>
<organism evidence="3 4">
    <name type="scientific">Adhaeribacter aerolatus</name>
    <dbReference type="NCBI Taxonomy" id="670289"/>
    <lineage>
        <taxon>Bacteria</taxon>
        <taxon>Pseudomonadati</taxon>
        <taxon>Bacteroidota</taxon>
        <taxon>Cytophagia</taxon>
        <taxon>Cytophagales</taxon>
        <taxon>Hymenobacteraceae</taxon>
        <taxon>Adhaeribacter</taxon>
    </lineage>
</organism>
<dbReference type="SUPFAM" id="SSF53335">
    <property type="entry name" value="S-adenosyl-L-methionine-dependent methyltransferases"/>
    <property type="match status" value="1"/>
</dbReference>
<evidence type="ECO:0000313" key="4">
    <source>
        <dbReference type="Proteomes" id="UP000321532"/>
    </source>
</evidence>
<protein>
    <submittedName>
        <fullName evidence="3">Methyltransferase type 11</fullName>
    </submittedName>
</protein>
<dbReference type="InterPro" id="IPR025714">
    <property type="entry name" value="Methyltranfer_dom"/>
</dbReference>
<gene>
    <name evidence="3" type="ORF">AAE02nite_50570</name>
</gene>
<dbReference type="GO" id="GO:0008168">
    <property type="term" value="F:methyltransferase activity"/>
    <property type="evidence" value="ECO:0007669"/>
    <property type="project" value="UniProtKB-KW"/>
</dbReference>
<dbReference type="GO" id="GO:0032259">
    <property type="term" value="P:methylation"/>
    <property type="evidence" value="ECO:0007669"/>
    <property type="project" value="UniProtKB-KW"/>
</dbReference>
<name>A0A512B603_9BACT</name>
<keyword evidence="3" id="KW-0808">Transferase</keyword>
<feature type="region of interest" description="Disordered" evidence="1">
    <location>
        <begin position="17"/>
        <end position="36"/>
    </location>
</feature>
<evidence type="ECO:0000313" key="3">
    <source>
        <dbReference type="EMBL" id="GEO07393.1"/>
    </source>
</evidence>
<dbReference type="Pfam" id="PF13847">
    <property type="entry name" value="Methyltransf_31"/>
    <property type="match status" value="1"/>
</dbReference>
<dbReference type="Gene3D" id="3.40.50.150">
    <property type="entry name" value="Vaccinia Virus protein VP39"/>
    <property type="match status" value="1"/>
</dbReference>
<proteinExistence type="predicted"/>
<evidence type="ECO:0000259" key="2">
    <source>
        <dbReference type="Pfam" id="PF13847"/>
    </source>
</evidence>
<accession>A0A512B603</accession>
<comment type="caution">
    <text evidence="3">The sequence shown here is derived from an EMBL/GenBank/DDBJ whole genome shotgun (WGS) entry which is preliminary data.</text>
</comment>
<dbReference type="CDD" id="cd02440">
    <property type="entry name" value="AdoMet_MTases"/>
    <property type="match status" value="1"/>
</dbReference>
<reference evidence="3 4" key="1">
    <citation type="submission" date="2019-07" db="EMBL/GenBank/DDBJ databases">
        <title>Whole genome shotgun sequence of Adhaeribacter aerolatus NBRC 106133.</title>
        <authorList>
            <person name="Hosoyama A."/>
            <person name="Uohara A."/>
            <person name="Ohji S."/>
            <person name="Ichikawa N."/>
        </authorList>
    </citation>
    <scope>NUCLEOTIDE SEQUENCE [LARGE SCALE GENOMIC DNA]</scope>
    <source>
        <strain evidence="3 4">NBRC 106133</strain>
    </source>
</reference>
<feature type="compositionally biased region" description="Polar residues" evidence="1">
    <location>
        <begin position="19"/>
        <end position="34"/>
    </location>
</feature>
<feature type="domain" description="Methyltransferase" evidence="2">
    <location>
        <begin position="86"/>
        <end position="202"/>
    </location>
</feature>
<keyword evidence="3" id="KW-0489">Methyltransferase</keyword>
<dbReference type="EMBL" id="BJYS01000061">
    <property type="protein sequence ID" value="GEO07393.1"/>
    <property type="molecule type" value="Genomic_DNA"/>
</dbReference>
<keyword evidence="4" id="KW-1185">Reference proteome</keyword>